<sequence>MFGGMKMVSTTNGSSYPLGFTPGSNMDQKGFFVEALVGPAPDGGADDAQPKALQVDTGSCGIAIGSQFLSSYYRNKIQTQGDPALLVTYLPSQNQIWGWWADLPVRLFGSEAPKSKYDPADYPQTTVKVMVASYMLLHGKTRQPFDGGMMGIGFHADQATVRAANPLFSLTVNNQPLSAGYVLTPQGIDIGLNSRNIAGFEFVGLPPKGSLSEDPDSVIYEGPNATLTISYQGTTTGPITCDLLMDTGVPRPMLFTESANIPASLWQPDPPPTPETQPNGTFLPGVSFDIAVSDGVCAYRFTLGQASPFTPPAFMLMNRAGAGSSLNTSIHLLGGYDYCLDYDGKRMGFRSRA</sequence>
<protein>
    <recommendedName>
        <fullName evidence="3">Peptidase A1 domain-containing protein</fullName>
    </recommendedName>
</protein>
<evidence type="ECO:0000313" key="2">
    <source>
        <dbReference type="Proteomes" id="UP000233293"/>
    </source>
</evidence>
<reference evidence="2" key="1">
    <citation type="submission" date="2017-12" db="EMBL/GenBank/DDBJ databases">
        <title>Draft genome sequence of Telmatospirillum siberiense 26-4b1T, an acidotolerant peatland alphaproteobacterium potentially involved in sulfur cycling.</title>
        <authorList>
            <person name="Hausmann B."/>
            <person name="Pjevac P."/>
            <person name="Schreck K."/>
            <person name="Herbold C.W."/>
            <person name="Daims H."/>
            <person name="Wagner M."/>
            <person name="Pester M."/>
            <person name="Loy A."/>
        </authorList>
    </citation>
    <scope>NUCLEOTIDE SEQUENCE [LARGE SCALE GENOMIC DNA]</scope>
    <source>
        <strain evidence="2">26-4b1</strain>
    </source>
</reference>
<proteinExistence type="predicted"/>
<gene>
    <name evidence="1" type="ORF">CWS72_14950</name>
</gene>
<evidence type="ECO:0000313" key="1">
    <source>
        <dbReference type="EMBL" id="PKU23784.1"/>
    </source>
</evidence>
<evidence type="ECO:0008006" key="3">
    <source>
        <dbReference type="Google" id="ProtNLM"/>
    </source>
</evidence>
<dbReference type="Proteomes" id="UP000233293">
    <property type="component" value="Unassembled WGS sequence"/>
</dbReference>
<dbReference type="EMBL" id="PIUM01000017">
    <property type="protein sequence ID" value="PKU23784.1"/>
    <property type="molecule type" value="Genomic_DNA"/>
</dbReference>
<organism evidence="1 2">
    <name type="scientific">Telmatospirillum siberiense</name>
    <dbReference type="NCBI Taxonomy" id="382514"/>
    <lineage>
        <taxon>Bacteria</taxon>
        <taxon>Pseudomonadati</taxon>
        <taxon>Pseudomonadota</taxon>
        <taxon>Alphaproteobacteria</taxon>
        <taxon>Rhodospirillales</taxon>
        <taxon>Rhodospirillaceae</taxon>
        <taxon>Telmatospirillum</taxon>
    </lineage>
</organism>
<comment type="caution">
    <text evidence="1">The sequence shown here is derived from an EMBL/GenBank/DDBJ whole genome shotgun (WGS) entry which is preliminary data.</text>
</comment>
<name>A0A2N3PTQ5_9PROT</name>
<keyword evidence="2" id="KW-1185">Reference proteome</keyword>
<accession>A0A2N3PTQ5</accession>
<dbReference type="AlphaFoldDB" id="A0A2N3PTQ5"/>